<sequence>MQSYESEYAEFSGVLRGAPPIQFDVALLDEADGEYWESGLLAGHRWAFQEVLSGEEEAVSRALAESRRYLWMAQPQPAHGINACQTAMKYLWPPGLATWRRDENQVVGSGRALHPSDLPGLAVTSETHQGQVPAQPSWPSTTPWITAKSP</sequence>
<reference evidence="1" key="1">
    <citation type="journal article" date="2020" name="Stud. Mycol.">
        <title>101 Dothideomycetes genomes: a test case for predicting lifestyles and emergence of pathogens.</title>
        <authorList>
            <person name="Haridas S."/>
            <person name="Albert R."/>
            <person name="Binder M."/>
            <person name="Bloem J."/>
            <person name="Labutti K."/>
            <person name="Salamov A."/>
            <person name="Andreopoulos B."/>
            <person name="Baker S."/>
            <person name="Barry K."/>
            <person name="Bills G."/>
            <person name="Bluhm B."/>
            <person name="Cannon C."/>
            <person name="Castanera R."/>
            <person name="Culley D."/>
            <person name="Daum C."/>
            <person name="Ezra D."/>
            <person name="Gonzalez J."/>
            <person name="Henrissat B."/>
            <person name="Kuo A."/>
            <person name="Liang C."/>
            <person name="Lipzen A."/>
            <person name="Lutzoni F."/>
            <person name="Magnuson J."/>
            <person name="Mondo S."/>
            <person name="Nolan M."/>
            <person name="Ohm R."/>
            <person name="Pangilinan J."/>
            <person name="Park H.-J."/>
            <person name="Ramirez L."/>
            <person name="Alfaro M."/>
            <person name="Sun H."/>
            <person name="Tritt A."/>
            <person name="Yoshinaga Y."/>
            <person name="Zwiers L.-H."/>
            <person name="Turgeon B."/>
            <person name="Goodwin S."/>
            <person name="Spatafora J."/>
            <person name="Crous P."/>
            <person name="Grigoriev I."/>
        </authorList>
    </citation>
    <scope>NUCLEOTIDE SEQUENCE</scope>
    <source>
        <strain evidence="1">ATCC 200398</strain>
    </source>
</reference>
<gene>
    <name evidence="1" type="ORF">BDR25DRAFT_363159</name>
</gene>
<evidence type="ECO:0000313" key="1">
    <source>
        <dbReference type="EMBL" id="KAF2463071.1"/>
    </source>
</evidence>
<proteinExistence type="predicted"/>
<dbReference type="EMBL" id="MU003554">
    <property type="protein sequence ID" value="KAF2463071.1"/>
    <property type="molecule type" value="Genomic_DNA"/>
</dbReference>
<organism evidence="1 2">
    <name type="scientific">Lindgomyces ingoldianus</name>
    <dbReference type="NCBI Taxonomy" id="673940"/>
    <lineage>
        <taxon>Eukaryota</taxon>
        <taxon>Fungi</taxon>
        <taxon>Dikarya</taxon>
        <taxon>Ascomycota</taxon>
        <taxon>Pezizomycotina</taxon>
        <taxon>Dothideomycetes</taxon>
        <taxon>Pleosporomycetidae</taxon>
        <taxon>Pleosporales</taxon>
        <taxon>Lindgomycetaceae</taxon>
        <taxon>Lindgomyces</taxon>
    </lineage>
</organism>
<dbReference type="Proteomes" id="UP000799755">
    <property type="component" value="Unassembled WGS sequence"/>
</dbReference>
<name>A0ACB6QAA4_9PLEO</name>
<comment type="caution">
    <text evidence="1">The sequence shown here is derived from an EMBL/GenBank/DDBJ whole genome shotgun (WGS) entry which is preliminary data.</text>
</comment>
<keyword evidence="2" id="KW-1185">Reference proteome</keyword>
<accession>A0ACB6QAA4</accession>
<evidence type="ECO:0000313" key="2">
    <source>
        <dbReference type="Proteomes" id="UP000799755"/>
    </source>
</evidence>
<protein>
    <submittedName>
        <fullName evidence="1">Uncharacterized protein</fullName>
    </submittedName>
</protein>